<evidence type="ECO:0000256" key="12">
    <source>
        <dbReference type="ARBA" id="ARBA00023136"/>
    </source>
</evidence>
<evidence type="ECO:0000256" key="13">
    <source>
        <dbReference type="PROSITE-ProRule" id="PRU00169"/>
    </source>
</evidence>
<dbReference type="Pfam" id="PF00672">
    <property type="entry name" value="HAMP"/>
    <property type="match status" value="1"/>
</dbReference>
<dbReference type="EMBL" id="AP019782">
    <property type="protein sequence ID" value="BBL72737.1"/>
    <property type="molecule type" value="Genomic_DNA"/>
</dbReference>
<evidence type="ECO:0000256" key="2">
    <source>
        <dbReference type="ARBA" id="ARBA00004370"/>
    </source>
</evidence>
<evidence type="ECO:0000256" key="14">
    <source>
        <dbReference type="SAM" id="Coils"/>
    </source>
</evidence>
<reference evidence="19" key="1">
    <citation type="submission" date="2019-06" db="EMBL/GenBank/DDBJ databases">
        <title>Complete genome sequence of Methylogaea oryzae strain JCM16910.</title>
        <authorList>
            <person name="Asakawa S."/>
        </authorList>
    </citation>
    <scope>NUCLEOTIDE SEQUENCE</scope>
    <source>
        <strain evidence="19">E10</strain>
    </source>
</reference>
<keyword evidence="9" id="KW-0067">ATP-binding</keyword>
<feature type="transmembrane region" description="Helical" evidence="15">
    <location>
        <begin position="20"/>
        <end position="44"/>
    </location>
</feature>
<evidence type="ECO:0000313" key="20">
    <source>
        <dbReference type="Proteomes" id="UP000824988"/>
    </source>
</evidence>
<keyword evidence="20" id="KW-1185">Reference proteome</keyword>
<feature type="coiled-coil region" evidence="14">
    <location>
        <begin position="343"/>
        <end position="377"/>
    </location>
</feature>
<dbReference type="CDD" id="cd17546">
    <property type="entry name" value="REC_hyHK_CKI1_RcsC-like"/>
    <property type="match status" value="1"/>
</dbReference>
<evidence type="ECO:0000256" key="9">
    <source>
        <dbReference type="ARBA" id="ARBA00022840"/>
    </source>
</evidence>
<feature type="domain" description="Response regulatory" evidence="17">
    <location>
        <begin position="626"/>
        <end position="744"/>
    </location>
</feature>
<dbReference type="PANTHER" id="PTHR45339:SF1">
    <property type="entry name" value="HYBRID SIGNAL TRANSDUCTION HISTIDINE KINASE J"/>
    <property type="match status" value="1"/>
</dbReference>
<comment type="catalytic activity">
    <reaction evidence="1">
        <text>ATP + protein L-histidine = ADP + protein N-phospho-L-histidine.</text>
        <dbReference type="EC" id="2.7.13.3"/>
    </reaction>
</comment>
<dbReference type="CDD" id="cd16922">
    <property type="entry name" value="HATPase_EvgS-ArcB-TorS-like"/>
    <property type="match status" value="1"/>
</dbReference>
<dbReference type="RefSeq" id="WP_221047739.1">
    <property type="nucleotide sequence ID" value="NZ_AP019782.1"/>
</dbReference>
<evidence type="ECO:0000256" key="15">
    <source>
        <dbReference type="SAM" id="Phobius"/>
    </source>
</evidence>
<dbReference type="EC" id="2.7.13.3" evidence="3"/>
<sequence>MIPAALRQWSERSLANAFALHAAGIAIGSGVLVAAISLSILFCIERTELHNHLRDKAQRVAERIENTILVVDNAVRELSKSPVFMTALLDSRGRDVYVAPFLENYNLPIAAASGMALCDINGQRLAGTRSALSDCRADSPLFRQVLANGQSASELAALPDGHVAWAVFQGVTFTYTGTVEGVVVTQLDLNDVLAPAPADLELAHAALARAGTGEELIGASRADAATTRWDTVSVPLFGQKPHAVPFPIAVVAGADLSPFSHKLAPLLQGYGLGTLVLALAVVYGVRRISLRLIEPLTRLTHAAQHIAATGNTNIEVPMTTSGGEVAQLTQAFNSMVTAVQSSETELENKVAARTRELRESEAQLRQAKETAEQAALVKTHFLANMSHEIRTPMNAILGLSELGEEEADPTAMRDYLKKIHQAAANLLGIINDILDFSKFESGKLVLELQPFDLDQVLAEVRQLVYLKAEAKKLELRFDVADDVPRRLVGDALRLRQVLTNLLSNAVKFTSAGHVALDIRRVDDAGGGVLLQMSVTDSGIGMTAEQIKRLFQPFTQADDSTTRRFGGTGLGLAITRQLARAMGGDIACESRPGAGSAFTCTLRFVPDRAPDAAALVSRLEAPPAGARILLVEDNPVNQLVAETLLKKAGLTVTHAADGEAAVDRLRRLPDGYDLVLMDIQMPVMDGYAATRAIRNELQLRELPIIAMTAHAMAEERQRCLECGMNDHLAKPIDKRTLHERLSYWLNRKG</sequence>
<dbReference type="PANTHER" id="PTHR45339">
    <property type="entry name" value="HYBRID SIGNAL TRANSDUCTION HISTIDINE KINASE J"/>
    <property type="match status" value="1"/>
</dbReference>
<dbReference type="AlphaFoldDB" id="A0A8D4VT25"/>
<keyword evidence="10 15" id="KW-1133">Transmembrane helix</keyword>
<dbReference type="PROSITE" id="PS50109">
    <property type="entry name" value="HIS_KIN"/>
    <property type="match status" value="1"/>
</dbReference>
<dbReference type="Pfam" id="PF00072">
    <property type="entry name" value="Response_reg"/>
    <property type="match status" value="1"/>
</dbReference>
<proteinExistence type="predicted"/>
<evidence type="ECO:0000256" key="1">
    <source>
        <dbReference type="ARBA" id="ARBA00000085"/>
    </source>
</evidence>
<feature type="domain" description="HAMP" evidence="18">
    <location>
        <begin position="290"/>
        <end position="344"/>
    </location>
</feature>
<accession>A0A8D4VT25</accession>
<evidence type="ECO:0000259" key="18">
    <source>
        <dbReference type="PROSITE" id="PS50885"/>
    </source>
</evidence>
<evidence type="ECO:0000256" key="8">
    <source>
        <dbReference type="ARBA" id="ARBA00022777"/>
    </source>
</evidence>
<gene>
    <name evidence="19" type="ORF">MoryE10_33430</name>
</gene>
<dbReference type="GO" id="GO:0005524">
    <property type="term" value="F:ATP binding"/>
    <property type="evidence" value="ECO:0007669"/>
    <property type="project" value="UniProtKB-KW"/>
</dbReference>
<dbReference type="InterPro" id="IPR003594">
    <property type="entry name" value="HATPase_dom"/>
</dbReference>
<keyword evidence="12 15" id="KW-0472">Membrane</keyword>
<dbReference type="InterPro" id="IPR001789">
    <property type="entry name" value="Sig_transdc_resp-reg_receiver"/>
</dbReference>
<dbReference type="Pfam" id="PF00512">
    <property type="entry name" value="HisKA"/>
    <property type="match status" value="1"/>
</dbReference>
<dbReference type="Pfam" id="PF02518">
    <property type="entry name" value="HATPase_c"/>
    <property type="match status" value="1"/>
</dbReference>
<name>A0A8D4VT25_9GAMM</name>
<keyword evidence="4 13" id="KW-0597">Phosphoprotein</keyword>
<evidence type="ECO:0000256" key="5">
    <source>
        <dbReference type="ARBA" id="ARBA00022679"/>
    </source>
</evidence>
<evidence type="ECO:0000256" key="11">
    <source>
        <dbReference type="ARBA" id="ARBA00023012"/>
    </source>
</evidence>
<protein>
    <recommendedName>
        <fullName evidence="3">histidine kinase</fullName>
        <ecNumber evidence="3">2.7.13.3</ecNumber>
    </recommendedName>
</protein>
<dbReference type="FunFam" id="3.30.565.10:FF:000010">
    <property type="entry name" value="Sensor histidine kinase RcsC"/>
    <property type="match status" value="1"/>
</dbReference>
<evidence type="ECO:0000256" key="10">
    <source>
        <dbReference type="ARBA" id="ARBA00022989"/>
    </source>
</evidence>
<dbReference type="CDD" id="cd00082">
    <property type="entry name" value="HisKA"/>
    <property type="match status" value="1"/>
</dbReference>
<keyword evidence="5" id="KW-0808">Transferase</keyword>
<dbReference type="Proteomes" id="UP000824988">
    <property type="component" value="Chromosome"/>
</dbReference>
<dbReference type="InterPro" id="IPR005467">
    <property type="entry name" value="His_kinase_dom"/>
</dbReference>
<keyword evidence="7" id="KW-0547">Nucleotide-binding</keyword>
<feature type="transmembrane region" description="Helical" evidence="15">
    <location>
        <begin position="266"/>
        <end position="285"/>
    </location>
</feature>
<dbReference type="SMART" id="SM00388">
    <property type="entry name" value="HisKA"/>
    <property type="match status" value="1"/>
</dbReference>
<dbReference type="CDD" id="cd06225">
    <property type="entry name" value="HAMP"/>
    <property type="match status" value="1"/>
</dbReference>
<keyword evidence="6 15" id="KW-0812">Transmembrane</keyword>
<dbReference type="KEGG" id="moz:MoryE10_33430"/>
<dbReference type="SMART" id="SM00304">
    <property type="entry name" value="HAMP"/>
    <property type="match status" value="1"/>
</dbReference>
<dbReference type="InterPro" id="IPR003660">
    <property type="entry name" value="HAMP_dom"/>
</dbReference>
<evidence type="ECO:0000259" key="17">
    <source>
        <dbReference type="PROSITE" id="PS50110"/>
    </source>
</evidence>
<dbReference type="PROSITE" id="PS50885">
    <property type="entry name" value="HAMP"/>
    <property type="match status" value="1"/>
</dbReference>
<dbReference type="FunFam" id="1.10.287.130:FF:000004">
    <property type="entry name" value="Ethylene receptor 1"/>
    <property type="match status" value="1"/>
</dbReference>
<dbReference type="SMART" id="SM00448">
    <property type="entry name" value="REC"/>
    <property type="match status" value="1"/>
</dbReference>
<comment type="subcellular location">
    <subcellularLocation>
        <location evidence="2">Membrane</location>
    </subcellularLocation>
</comment>
<evidence type="ECO:0000256" key="7">
    <source>
        <dbReference type="ARBA" id="ARBA00022741"/>
    </source>
</evidence>
<evidence type="ECO:0000256" key="3">
    <source>
        <dbReference type="ARBA" id="ARBA00012438"/>
    </source>
</evidence>
<dbReference type="PROSITE" id="PS50110">
    <property type="entry name" value="RESPONSE_REGULATORY"/>
    <property type="match status" value="1"/>
</dbReference>
<keyword evidence="14" id="KW-0175">Coiled coil</keyword>
<evidence type="ECO:0000259" key="16">
    <source>
        <dbReference type="PROSITE" id="PS50109"/>
    </source>
</evidence>
<evidence type="ECO:0000313" key="19">
    <source>
        <dbReference type="EMBL" id="BBL72737.1"/>
    </source>
</evidence>
<keyword evidence="8" id="KW-0418">Kinase</keyword>
<organism evidence="19 20">
    <name type="scientific">Methylogaea oryzae</name>
    <dbReference type="NCBI Taxonomy" id="1295382"/>
    <lineage>
        <taxon>Bacteria</taxon>
        <taxon>Pseudomonadati</taxon>
        <taxon>Pseudomonadota</taxon>
        <taxon>Gammaproteobacteria</taxon>
        <taxon>Methylococcales</taxon>
        <taxon>Methylococcaceae</taxon>
        <taxon>Methylogaea</taxon>
    </lineage>
</organism>
<evidence type="ECO:0000256" key="4">
    <source>
        <dbReference type="ARBA" id="ARBA00022553"/>
    </source>
</evidence>
<dbReference type="SMART" id="SM00387">
    <property type="entry name" value="HATPase_c"/>
    <property type="match status" value="1"/>
</dbReference>
<dbReference type="GO" id="GO:0000155">
    <property type="term" value="F:phosphorelay sensor kinase activity"/>
    <property type="evidence" value="ECO:0007669"/>
    <property type="project" value="InterPro"/>
</dbReference>
<feature type="modified residue" description="4-aspartylphosphate" evidence="13">
    <location>
        <position position="677"/>
    </location>
</feature>
<dbReference type="GO" id="GO:0016020">
    <property type="term" value="C:membrane"/>
    <property type="evidence" value="ECO:0007669"/>
    <property type="project" value="UniProtKB-SubCell"/>
</dbReference>
<dbReference type="InterPro" id="IPR003661">
    <property type="entry name" value="HisK_dim/P_dom"/>
</dbReference>
<evidence type="ECO:0000256" key="6">
    <source>
        <dbReference type="ARBA" id="ARBA00022692"/>
    </source>
</evidence>
<feature type="domain" description="Histidine kinase" evidence="16">
    <location>
        <begin position="384"/>
        <end position="605"/>
    </location>
</feature>
<keyword evidence="11" id="KW-0902">Two-component regulatory system</keyword>